<keyword evidence="2" id="KW-1185">Reference proteome</keyword>
<reference evidence="1 2" key="1">
    <citation type="journal article" date="2021" name="Hortic Res">
        <title>High-quality reference genome and annotation aids understanding of berry development for evergreen blueberry (Vaccinium darrowii).</title>
        <authorList>
            <person name="Yu J."/>
            <person name="Hulse-Kemp A.M."/>
            <person name="Babiker E."/>
            <person name="Staton M."/>
        </authorList>
    </citation>
    <scope>NUCLEOTIDE SEQUENCE [LARGE SCALE GENOMIC DNA]</scope>
    <source>
        <strain evidence="2">cv. NJ 8807/NJ 8810</strain>
        <tissue evidence="1">Young leaf</tissue>
    </source>
</reference>
<dbReference type="Proteomes" id="UP000828048">
    <property type="component" value="Chromosome 1"/>
</dbReference>
<protein>
    <submittedName>
        <fullName evidence="1">Uncharacterized protein</fullName>
    </submittedName>
</protein>
<dbReference type="EMBL" id="CM037151">
    <property type="protein sequence ID" value="KAH7842801.1"/>
    <property type="molecule type" value="Genomic_DNA"/>
</dbReference>
<sequence length="444" mass="49524">MAEEPGAAAASSSSSEKSAFVLVENLNGDFEWYAFNVSDDVEVNKPPPAALHYALLGDAEDFHEDVIVEGRESNAVDDVVEYKCKAMVKFKPPIATADYERERELGNCWAILGLEDKKKTAIYRICIEDVKASEDDEAEVKYMGRFCRADVLTSGGGSPTTKTKWESVRPMPNYLSSFVDARTLVLSDRVYCLGCWTEKGKDGKKKRRRQQQSPWAVAYDPKLEEWEYLPDPPRLPEGGCVDAIFSAAAMLGSPSTAPSPCILVGLPHQGLIQFYFVDTGKWVEEEFRCCKFFNPKDLCGKAVAVGNTLYWYVVDRKRLGGYDLRTKTWFVGRLAIHDDWGYVADKYGYKNPPPSLAHLGGDMFCLLWVSPLVPVEFIGISRIHCLKFRVTVAAAAAAAISGPEGEIIPTRKLAEVQDYVEERQARGLLQKGLSHHLQNCCYVD</sequence>
<gene>
    <name evidence="1" type="ORF">Vadar_009399</name>
</gene>
<accession>A0ACB7XPB7</accession>
<name>A0ACB7XPB7_9ERIC</name>
<evidence type="ECO:0000313" key="1">
    <source>
        <dbReference type="EMBL" id="KAH7842801.1"/>
    </source>
</evidence>
<organism evidence="1 2">
    <name type="scientific">Vaccinium darrowii</name>
    <dbReference type="NCBI Taxonomy" id="229202"/>
    <lineage>
        <taxon>Eukaryota</taxon>
        <taxon>Viridiplantae</taxon>
        <taxon>Streptophyta</taxon>
        <taxon>Embryophyta</taxon>
        <taxon>Tracheophyta</taxon>
        <taxon>Spermatophyta</taxon>
        <taxon>Magnoliopsida</taxon>
        <taxon>eudicotyledons</taxon>
        <taxon>Gunneridae</taxon>
        <taxon>Pentapetalae</taxon>
        <taxon>asterids</taxon>
        <taxon>Ericales</taxon>
        <taxon>Ericaceae</taxon>
        <taxon>Vaccinioideae</taxon>
        <taxon>Vaccinieae</taxon>
        <taxon>Vaccinium</taxon>
    </lineage>
</organism>
<comment type="caution">
    <text evidence="1">The sequence shown here is derived from an EMBL/GenBank/DDBJ whole genome shotgun (WGS) entry which is preliminary data.</text>
</comment>
<evidence type="ECO:0000313" key="2">
    <source>
        <dbReference type="Proteomes" id="UP000828048"/>
    </source>
</evidence>
<proteinExistence type="predicted"/>